<evidence type="ECO:0000259" key="1">
    <source>
        <dbReference type="Pfam" id="PF06985"/>
    </source>
</evidence>
<evidence type="ECO:0000313" key="2">
    <source>
        <dbReference type="EMBL" id="KAK8013113.1"/>
    </source>
</evidence>
<keyword evidence="3" id="KW-1185">Reference proteome</keyword>
<accession>A0ABR1RIV1</accession>
<name>A0ABR1RIV1_9PEZI</name>
<dbReference type="Proteomes" id="UP001396898">
    <property type="component" value="Unassembled WGS sequence"/>
</dbReference>
<protein>
    <recommendedName>
        <fullName evidence="1">Heterokaryon incompatibility domain-containing protein</fullName>
    </recommendedName>
</protein>
<reference evidence="2 3" key="1">
    <citation type="submission" date="2023-01" db="EMBL/GenBank/DDBJ databases">
        <title>Analysis of 21 Apiospora genomes using comparative genomics revels a genus with tremendous synthesis potential of carbohydrate active enzymes and secondary metabolites.</title>
        <authorList>
            <person name="Sorensen T."/>
        </authorList>
    </citation>
    <scope>NUCLEOTIDE SEQUENCE [LARGE SCALE GENOMIC DNA]</scope>
    <source>
        <strain evidence="2 3">CBS 20057</strain>
    </source>
</reference>
<gene>
    <name evidence="2" type="ORF">PG991_010488</name>
</gene>
<dbReference type="Pfam" id="PF06985">
    <property type="entry name" value="HET"/>
    <property type="match status" value="1"/>
</dbReference>
<sequence length="614" mass="69713">MEPSSNVLCRRCREIDLGKALSEWSEGRKLWDYPKLCYVSPEAKEQGICGEANGETNDGSCFLCDKFPNEPGWLCSMKLSPDFTGDWFISDWESLLPAAVQLAYQPQGLSSPSSLDLICVNSGFFSASFRIDLVLQWLHDCRTHHDCGKVHSATLAQEIKLIDCHKLRTVPSDGSETYVALSYVWGDVARGELDALHKGQLPARLPHTVGDAILVTKMLGFRYLWVDAYCIDNASSSTLHEQMGQMDAIYGRAQLTLVAAAGEDAESGLPGVRFPYGPYLKHEDICLVQSQRIHPRNSINASRWSTRGWTYQEAVLACRRLVFTREHVYFECTKMSCWRPNELRVPTRNLNIKNKEDLPLCSPLEPPIVWRPFPQANLEKYIFTSITEYTQRQLTYESDSLNGFQGILSHYRELTGGDVLDLWGIPYKKGKLYSMLYSLCWYHDKHSYNKHGVHIRGRAAIPSWSWAGWSGAIDPESFVWNPLVYMEIVKAKGGALGPNTILEVSTRFLQPAVVRHHIQQKHHFAIYVSSTTGTAGLEEEVVADKSDYRLAFVFMMPGSFHLVALILQWVPEKYTYTRIGVATLGLWKFWTKKTPEQLCEELLKGQQHEVILIE</sequence>
<comment type="caution">
    <text evidence="2">The sequence shown here is derived from an EMBL/GenBank/DDBJ whole genome shotgun (WGS) entry which is preliminary data.</text>
</comment>
<dbReference type="EMBL" id="JAQQWI010000015">
    <property type="protein sequence ID" value="KAK8013113.1"/>
    <property type="molecule type" value="Genomic_DNA"/>
</dbReference>
<dbReference type="PANTHER" id="PTHR33112:SF1">
    <property type="entry name" value="HETEROKARYON INCOMPATIBILITY DOMAIN-CONTAINING PROTEIN"/>
    <property type="match status" value="1"/>
</dbReference>
<evidence type="ECO:0000313" key="3">
    <source>
        <dbReference type="Proteomes" id="UP001396898"/>
    </source>
</evidence>
<organism evidence="2 3">
    <name type="scientific">Apiospora marii</name>
    <dbReference type="NCBI Taxonomy" id="335849"/>
    <lineage>
        <taxon>Eukaryota</taxon>
        <taxon>Fungi</taxon>
        <taxon>Dikarya</taxon>
        <taxon>Ascomycota</taxon>
        <taxon>Pezizomycotina</taxon>
        <taxon>Sordariomycetes</taxon>
        <taxon>Xylariomycetidae</taxon>
        <taxon>Amphisphaeriales</taxon>
        <taxon>Apiosporaceae</taxon>
        <taxon>Apiospora</taxon>
    </lineage>
</organism>
<dbReference type="PANTHER" id="PTHR33112">
    <property type="entry name" value="DOMAIN PROTEIN, PUTATIVE-RELATED"/>
    <property type="match status" value="1"/>
</dbReference>
<dbReference type="InterPro" id="IPR010730">
    <property type="entry name" value="HET"/>
</dbReference>
<proteinExistence type="predicted"/>
<feature type="domain" description="Heterokaryon incompatibility" evidence="1">
    <location>
        <begin position="178"/>
        <end position="313"/>
    </location>
</feature>